<accession>A0A813DFV6</accession>
<keyword evidence="3" id="KW-1185">Reference proteome</keyword>
<evidence type="ECO:0000313" key="3">
    <source>
        <dbReference type="Proteomes" id="UP000654075"/>
    </source>
</evidence>
<organism evidence="2 3">
    <name type="scientific">Polarella glacialis</name>
    <name type="common">Dinoflagellate</name>
    <dbReference type="NCBI Taxonomy" id="89957"/>
    <lineage>
        <taxon>Eukaryota</taxon>
        <taxon>Sar</taxon>
        <taxon>Alveolata</taxon>
        <taxon>Dinophyceae</taxon>
        <taxon>Suessiales</taxon>
        <taxon>Suessiaceae</taxon>
        <taxon>Polarella</taxon>
    </lineage>
</organism>
<dbReference type="OrthoDB" id="10358455at2759"/>
<dbReference type="Proteomes" id="UP000654075">
    <property type="component" value="Unassembled WGS sequence"/>
</dbReference>
<dbReference type="EMBL" id="CAJNNV010002737">
    <property type="protein sequence ID" value="CAE8587735.1"/>
    <property type="molecule type" value="Genomic_DNA"/>
</dbReference>
<evidence type="ECO:0000256" key="1">
    <source>
        <dbReference type="SAM" id="MobiDB-lite"/>
    </source>
</evidence>
<evidence type="ECO:0000313" key="2">
    <source>
        <dbReference type="EMBL" id="CAE8587735.1"/>
    </source>
</evidence>
<comment type="caution">
    <text evidence="2">The sequence shown here is derived from an EMBL/GenBank/DDBJ whole genome shotgun (WGS) entry which is preliminary data.</text>
</comment>
<gene>
    <name evidence="2" type="ORF">PGLA1383_LOCUS6566</name>
</gene>
<feature type="compositionally biased region" description="Low complexity" evidence="1">
    <location>
        <begin position="238"/>
        <end position="253"/>
    </location>
</feature>
<protein>
    <submittedName>
        <fullName evidence="2">Uncharacterized protein</fullName>
    </submittedName>
</protein>
<reference evidence="2" key="1">
    <citation type="submission" date="2021-02" db="EMBL/GenBank/DDBJ databases">
        <authorList>
            <person name="Dougan E. K."/>
            <person name="Rhodes N."/>
            <person name="Thang M."/>
            <person name="Chan C."/>
        </authorList>
    </citation>
    <scope>NUCLEOTIDE SEQUENCE</scope>
</reference>
<name>A0A813DFV6_POLGL</name>
<feature type="compositionally biased region" description="Basic and acidic residues" evidence="1">
    <location>
        <begin position="196"/>
        <end position="216"/>
    </location>
</feature>
<sequence length="253" mass="28010">MDHEHRVSKSYSPVGFGEILQKRSFTSLDQVNGLSKNNDKNRPLIVRPDGQLVQSEDNTWGPRSLLAVIDGVQAVGWAMIFVQWADEEDINLYIDWFIRIARKNAKMLNQVKEYWDHSSWTLALATRGQTIGFNLTFKQATTEIMSDLSAMNNIFIAVPSPTPTPTSTARAKGVAPEEGAPQDEPWPKKKKKGDRKGKQEKGNKVKGKEKGKDKSWTRGKGSGTGTGKPKEGGMELEAAQSLGQAQQIGQQSQ</sequence>
<dbReference type="AlphaFoldDB" id="A0A813DFV6"/>
<feature type="region of interest" description="Disordered" evidence="1">
    <location>
        <begin position="160"/>
        <end position="253"/>
    </location>
</feature>
<proteinExistence type="predicted"/>